<protein>
    <submittedName>
        <fullName evidence="1">Uncharacterized protein</fullName>
    </submittedName>
</protein>
<accession>A0AAV4NDU6</accession>
<gene>
    <name evidence="1" type="ORF">CEXT_370291</name>
</gene>
<dbReference type="EMBL" id="BPLR01003270">
    <property type="protein sequence ID" value="GIX82861.1"/>
    <property type="molecule type" value="Genomic_DNA"/>
</dbReference>
<name>A0AAV4NDU6_CAEEX</name>
<evidence type="ECO:0000313" key="1">
    <source>
        <dbReference type="EMBL" id="GIX82861.1"/>
    </source>
</evidence>
<proteinExistence type="predicted"/>
<sequence length="252" mass="28512">MAHSEPERVGQLVQAKRFLQPLFDTQSNRLCSRRRKRAAWMRFWTRSNIKSGKKISFSQTIPAIESFGPASISMSVTPCRGKRITPPPLVTSQTIGRRKGSFEKINPLSSAKPFSDAPRANFFFIPPPSLPTVILRKGILFAHSALFSHGSPSLCLSHAVVNGRGTPFPPPSVHHFMGTYCNRYAIHRLKTSNFDEKEEHGSCLDHRPAENLDTKTKVCLWYAIRRLKTSDFDEKGRAWYLFRPSPSSEFGH</sequence>
<dbReference type="AlphaFoldDB" id="A0AAV4NDU6"/>
<evidence type="ECO:0000313" key="2">
    <source>
        <dbReference type="Proteomes" id="UP001054945"/>
    </source>
</evidence>
<comment type="caution">
    <text evidence="1">The sequence shown here is derived from an EMBL/GenBank/DDBJ whole genome shotgun (WGS) entry which is preliminary data.</text>
</comment>
<organism evidence="1 2">
    <name type="scientific">Caerostris extrusa</name>
    <name type="common">Bark spider</name>
    <name type="synonym">Caerostris bankana</name>
    <dbReference type="NCBI Taxonomy" id="172846"/>
    <lineage>
        <taxon>Eukaryota</taxon>
        <taxon>Metazoa</taxon>
        <taxon>Ecdysozoa</taxon>
        <taxon>Arthropoda</taxon>
        <taxon>Chelicerata</taxon>
        <taxon>Arachnida</taxon>
        <taxon>Araneae</taxon>
        <taxon>Araneomorphae</taxon>
        <taxon>Entelegynae</taxon>
        <taxon>Araneoidea</taxon>
        <taxon>Araneidae</taxon>
        <taxon>Caerostris</taxon>
    </lineage>
</organism>
<keyword evidence="2" id="KW-1185">Reference proteome</keyword>
<dbReference type="Proteomes" id="UP001054945">
    <property type="component" value="Unassembled WGS sequence"/>
</dbReference>
<reference evidence="1 2" key="1">
    <citation type="submission" date="2021-06" db="EMBL/GenBank/DDBJ databases">
        <title>Caerostris extrusa draft genome.</title>
        <authorList>
            <person name="Kono N."/>
            <person name="Arakawa K."/>
        </authorList>
    </citation>
    <scope>NUCLEOTIDE SEQUENCE [LARGE SCALE GENOMIC DNA]</scope>
</reference>